<gene>
    <name evidence="5" type="ORF">KDI_17080</name>
</gene>
<comment type="cofactor">
    <cofactor evidence="2">
        <name>a divalent metal cation</name>
        <dbReference type="ChEBI" id="CHEBI:60240"/>
    </cofactor>
</comment>
<dbReference type="NCBIfam" id="TIGR00040">
    <property type="entry name" value="yfcE"/>
    <property type="match status" value="1"/>
</dbReference>
<reference evidence="5 6" key="1">
    <citation type="submission" date="2019-01" db="EMBL/GenBank/DDBJ databases">
        <title>Draft genome sequence of Dictyobacter sp. Uno17.</title>
        <authorList>
            <person name="Wang C.M."/>
            <person name="Zheng Y."/>
            <person name="Sakai Y."/>
            <person name="Abe K."/>
            <person name="Yokota A."/>
            <person name="Yabe S."/>
        </authorList>
    </citation>
    <scope>NUCLEOTIDE SEQUENCE [LARGE SCALE GENOMIC DNA]</scope>
    <source>
        <strain evidence="5 6">Uno17</strain>
    </source>
</reference>
<dbReference type="PANTHER" id="PTHR11124">
    <property type="entry name" value="VACUOLAR SORTING PROTEIN VPS29"/>
    <property type="match status" value="1"/>
</dbReference>
<dbReference type="SUPFAM" id="SSF56300">
    <property type="entry name" value="Metallo-dependent phosphatases"/>
    <property type="match status" value="1"/>
</dbReference>
<dbReference type="Gene3D" id="3.60.21.10">
    <property type="match status" value="1"/>
</dbReference>
<dbReference type="InterPro" id="IPR029052">
    <property type="entry name" value="Metallo-depent_PP-like"/>
</dbReference>
<dbReference type="EC" id="3.1.4.-" evidence="2"/>
<feature type="region of interest" description="Disordered" evidence="3">
    <location>
        <begin position="146"/>
        <end position="165"/>
    </location>
</feature>
<dbReference type="AlphaFoldDB" id="A0A5A5TB59"/>
<dbReference type="EMBL" id="BIXY01000019">
    <property type="protein sequence ID" value="GCF08144.1"/>
    <property type="molecule type" value="Genomic_DNA"/>
</dbReference>
<evidence type="ECO:0000313" key="5">
    <source>
        <dbReference type="EMBL" id="GCF08144.1"/>
    </source>
</evidence>
<dbReference type="Pfam" id="PF12850">
    <property type="entry name" value="Metallophos_2"/>
    <property type="match status" value="1"/>
</dbReference>
<evidence type="ECO:0000313" key="6">
    <source>
        <dbReference type="Proteomes" id="UP000322530"/>
    </source>
</evidence>
<evidence type="ECO:0000256" key="1">
    <source>
        <dbReference type="ARBA" id="ARBA00008950"/>
    </source>
</evidence>
<organism evidence="5 6">
    <name type="scientific">Dictyobacter arantiisoli</name>
    <dbReference type="NCBI Taxonomy" id="2014874"/>
    <lineage>
        <taxon>Bacteria</taxon>
        <taxon>Bacillati</taxon>
        <taxon>Chloroflexota</taxon>
        <taxon>Ktedonobacteria</taxon>
        <taxon>Ktedonobacterales</taxon>
        <taxon>Dictyobacteraceae</taxon>
        <taxon>Dictyobacter</taxon>
    </lineage>
</organism>
<dbReference type="RefSeq" id="WP_149401144.1">
    <property type="nucleotide sequence ID" value="NZ_BIXY01000019.1"/>
</dbReference>
<name>A0A5A5TB59_9CHLR</name>
<proteinExistence type="inferred from homology"/>
<feature type="domain" description="Calcineurin-like phosphoesterase" evidence="4">
    <location>
        <begin position="4"/>
        <end position="151"/>
    </location>
</feature>
<sequence>MLHRIGVISDTHLPQFKQLPEALWTHFADVELIIHAGDLSQLSVLSELETLAPVVAVQGNVELPEVVMQLPIKKEITVGGCRIGIVHILGSAQAYPQTARREFPLARVVVFGHSHNPYNEEHAGQLLFNPGSATDRRHQPTCSLGMLTIDDQDGSVHGETIPLPR</sequence>
<dbReference type="InterPro" id="IPR000979">
    <property type="entry name" value="Phosphodiesterase_MJ0936/Vps29"/>
</dbReference>
<dbReference type="InterPro" id="IPR024654">
    <property type="entry name" value="Calcineurin-like_PHP_lpxH"/>
</dbReference>
<comment type="caution">
    <text evidence="5">The sequence shown here is derived from an EMBL/GenBank/DDBJ whole genome shotgun (WGS) entry which is preliminary data.</text>
</comment>
<comment type="similarity">
    <text evidence="1 2">Belongs to the metallophosphoesterase superfamily. YfcE family.</text>
</comment>
<evidence type="ECO:0000259" key="4">
    <source>
        <dbReference type="Pfam" id="PF12850"/>
    </source>
</evidence>
<dbReference type="OrthoDB" id="9800565at2"/>
<protein>
    <recommendedName>
        <fullName evidence="2">Phosphoesterase</fullName>
        <ecNumber evidence="2">3.1.4.-</ecNumber>
    </recommendedName>
</protein>
<dbReference type="Proteomes" id="UP000322530">
    <property type="component" value="Unassembled WGS sequence"/>
</dbReference>
<evidence type="ECO:0000256" key="2">
    <source>
        <dbReference type="RuleBase" id="RU362039"/>
    </source>
</evidence>
<keyword evidence="2" id="KW-0479">Metal-binding</keyword>
<accession>A0A5A5TB59</accession>
<keyword evidence="6" id="KW-1185">Reference proteome</keyword>
<dbReference type="GO" id="GO:0046872">
    <property type="term" value="F:metal ion binding"/>
    <property type="evidence" value="ECO:0007669"/>
    <property type="project" value="UniProtKB-KW"/>
</dbReference>
<dbReference type="GO" id="GO:0016787">
    <property type="term" value="F:hydrolase activity"/>
    <property type="evidence" value="ECO:0007669"/>
    <property type="project" value="UniProtKB-UniRule"/>
</dbReference>
<evidence type="ECO:0000256" key="3">
    <source>
        <dbReference type="SAM" id="MobiDB-lite"/>
    </source>
</evidence>